<evidence type="ECO:0000313" key="5">
    <source>
        <dbReference type="EMBL" id="KAA3482646.1"/>
    </source>
</evidence>
<protein>
    <submittedName>
        <fullName evidence="5">Lysine-specific demethylase JMJ25-like</fullName>
    </submittedName>
</protein>
<evidence type="ECO:0000256" key="2">
    <source>
        <dbReference type="ARBA" id="ARBA00006801"/>
    </source>
</evidence>
<dbReference type="InterPro" id="IPR045109">
    <property type="entry name" value="LSDs-like"/>
</dbReference>
<gene>
    <name evidence="5" type="primary">kdm3a-a</name>
    <name evidence="5" type="ORF">EPI10_004872</name>
</gene>
<dbReference type="EMBL" id="SMMG02000002">
    <property type="protein sequence ID" value="KAA3482646.1"/>
    <property type="molecule type" value="Genomic_DNA"/>
</dbReference>
<evidence type="ECO:0000313" key="6">
    <source>
        <dbReference type="Proteomes" id="UP000325315"/>
    </source>
</evidence>
<dbReference type="Proteomes" id="UP000325315">
    <property type="component" value="Unassembled WGS sequence"/>
</dbReference>
<dbReference type="GO" id="GO:0008168">
    <property type="term" value="F:methyltransferase activity"/>
    <property type="evidence" value="ECO:0007669"/>
    <property type="project" value="UniProtKB-KW"/>
</dbReference>
<keyword evidence="6" id="KW-1185">Reference proteome</keyword>
<keyword evidence="3" id="KW-0479">Metal-binding</keyword>
<evidence type="ECO:0000256" key="1">
    <source>
        <dbReference type="ARBA" id="ARBA00004123"/>
    </source>
</evidence>
<dbReference type="PANTHER" id="PTHR12549:SF11">
    <property type="entry name" value="LYSINE-SPECIFIC DEMETHYLASE JMJ25"/>
    <property type="match status" value="1"/>
</dbReference>
<dbReference type="Gene3D" id="2.60.120.650">
    <property type="entry name" value="Cupin"/>
    <property type="match status" value="1"/>
</dbReference>
<comment type="subcellular location">
    <subcellularLocation>
        <location evidence="1">Nucleus</location>
    </subcellularLocation>
</comment>
<dbReference type="GO" id="GO:0032259">
    <property type="term" value="P:methylation"/>
    <property type="evidence" value="ECO:0007669"/>
    <property type="project" value="UniProtKB-KW"/>
</dbReference>
<dbReference type="GO" id="GO:0006357">
    <property type="term" value="P:regulation of transcription by RNA polymerase II"/>
    <property type="evidence" value="ECO:0007669"/>
    <property type="project" value="TreeGrafter"/>
</dbReference>
<dbReference type="GO" id="GO:0000118">
    <property type="term" value="C:histone deacetylase complex"/>
    <property type="evidence" value="ECO:0007669"/>
    <property type="project" value="TreeGrafter"/>
</dbReference>
<dbReference type="GO" id="GO:0003712">
    <property type="term" value="F:transcription coregulator activity"/>
    <property type="evidence" value="ECO:0007669"/>
    <property type="project" value="TreeGrafter"/>
</dbReference>
<dbReference type="GO" id="GO:0046872">
    <property type="term" value="F:metal ion binding"/>
    <property type="evidence" value="ECO:0007669"/>
    <property type="project" value="UniProtKB-KW"/>
</dbReference>
<comment type="similarity">
    <text evidence="2">Belongs to the JARID1 histone demethylase family.</text>
</comment>
<dbReference type="GO" id="GO:0031490">
    <property type="term" value="F:chromatin DNA binding"/>
    <property type="evidence" value="ECO:0007669"/>
    <property type="project" value="TreeGrafter"/>
</dbReference>
<dbReference type="AlphaFoldDB" id="A0A5B6WN59"/>
<evidence type="ECO:0000256" key="3">
    <source>
        <dbReference type="ARBA" id="ARBA00022723"/>
    </source>
</evidence>
<reference evidence="6" key="1">
    <citation type="journal article" date="2019" name="Plant Biotechnol. J.">
        <title>Genome sequencing of the Australian wild diploid species Gossypium australe highlights disease resistance and delayed gland morphogenesis.</title>
        <authorList>
            <person name="Cai Y."/>
            <person name="Cai X."/>
            <person name="Wang Q."/>
            <person name="Wang P."/>
            <person name="Zhang Y."/>
            <person name="Cai C."/>
            <person name="Xu Y."/>
            <person name="Wang K."/>
            <person name="Zhou Z."/>
            <person name="Wang C."/>
            <person name="Geng S."/>
            <person name="Li B."/>
            <person name="Dong Q."/>
            <person name="Hou Y."/>
            <person name="Wang H."/>
            <person name="Ai P."/>
            <person name="Liu Z."/>
            <person name="Yi F."/>
            <person name="Sun M."/>
            <person name="An G."/>
            <person name="Cheng J."/>
            <person name="Zhang Y."/>
            <person name="Shi Q."/>
            <person name="Xie Y."/>
            <person name="Shi X."/>
            <person name="Chang Y."/>
            <person name="Huang F."/>
            <person name="Chen Y."/>
            <person name="Hong S."/>
            <person name="Mi L."/>
            <person name="Sun Q."/>
            <person name="Zhang L."/>
            <person name="Zhou B."/>
            <person name="Peng R."/>
            <person name="Zhang X."/>
            <person name="Liu F."/>
        </authorList>
    </citation>
    <scope>NUCLEOTIDE SEQUENCE [LARGE SCALE GENOMIC DNA]</scope>
    <source>
        <strain evidence="6">cv. PA1801</strain>
    </source>
</reference>
<dbReference type="OrthoDB" id="1667110at2759"/>
<keyword evidence="4" id="KW-0539">Nucleus</keyword>
<comment type="caution">
    <text evidence="5">The sequence shown here is derived from an EMBL/GenBank/DDBJ whole genome shotgun (WGS) entry which is preliminary data.</text>
</comment>
<sequence>MPRCTTMTPNLHLFKDDGGLFEGLEKYERDQSCIKVALDFVSPENVGECVRLTEEFRLLPRDHREKEDKLEVKKMTVHAVQQAVKYLDPNAE</sequence>
<evidence type="ECO:0000256" key="4">
    <source>
        <dbReference type="ARBA" id="ARBA00023242"/>
    </source>
</evidence>
<keyword evidence="5" id="KW-0489">Methyltransferase</keyword>
<dbReference type="PANTHER" id="PTHR12549">
    <property type="entry name" value="JMJC DOMAIN-CONTAINING HISTONE DEMETHYLATION PROTEIN"/>
    <property type="match status" value="1"/>
</dbReference>
<name>A0A5B6WN59_9ROSI</name>
<dbReference type="GO" id="GO:0032454">
    <property type="term" value="F:histone H3K9 demethylase activity"/>
    <property type="evidence" value="ECO:0007669"/>
    <property type="project" value="InterPro"/>
</dbReference>
<keyword evidence="5" id="KW-0808">Transferase</keyword>
<organism evidence="5 6">
    <name type="scientific">Gossypium australe</name>
    <dbReference type="NCBI Taxonomy" id="47621"/>
    <lineage>
        <taxon>Eukaryota</taxon>
        <taxon>Viridiplantae</taxon>
        <taxon>Streptophyta</taxon>
        <taxon>Embryophyta</taxon>
        <taxon>Tracheophyta</taxon>
        <taxon>Spermatophyta</taxon>
        <taxon>Magnoliopsida</taxon>
        <taxon>eudicotyledons</taxon>
        <taxon>Gunneridae</taxon>
        <taxon>Pentapetalae</taxon>
        <taxon>rosids</taxon>
        <taxon>malvids</taxon>
        <taxon>Malvales</taxon>
        <taxon>Malvaceae</taxon>
        <taxon>Malvoideae</taxon>
        <taxon>Gossypium</taxon>
    </lineage>
</organism>
<dbReference type="GO" id="GO:0000785">
    <property type="term" value="C:chromatin"/>
    <property type="evidence" value="ECO:0007669"/>
    <property type="project" value="TreeGrafter"/>
</dbReference>
<proteinExistence type="inferred from homology"/>
<accession>A0A5B6WN59</accession>